<feature type="domain" description="DNA polymerase III delta subunit C-terminal" evidence="10">
    <location>
        <begin position="206"/>
        <end position="315"/>
    </location>
</feature>
<comment type="subunit">
    <text evidence="7">DNA polymerase III contains a core (composed of alpha, epsilon and theta chains) that associates with a tau subunit. This core dimerizes to form the POLIII' complex. PolIII' associates with the gamma complex (composed of gamma, delta, delta', psi and chi chains) and with the beta chain to form the complete DNA polymerase III complex.</text>
</comment>
<dbReference type="AlphaFoldDB" id="A0A2P5SWY2"/>
<keyword evidence="5" id="KW-0235">DNA replication</keyword>
<organism evidence="12 13">
    <name type="scientific">Candidatus Pantoea edessiphila</name>
    <dbReference type="NCBI Taxonomy" id="2044610"/>
    <lineage>
        <taxon>Bacteria</taxon>
        <taxon>Pseudomonadati</taxon>
        <taxon>Pseudomonadota</taxon>
        <taxon>Gammaproteobacteria</taxon>
        <taxon>Enterobacterales</taxon>
        <taxon>Erwiniaceae</taxon>
        <taxon>Pantoea</taxon>
    </lineage>
</organism>
<dbReference type="InterPro" id="IPR008921">
    <property type="entry name" value="DNA_pol3_clamp-load_cplx_C"/>
</dbReference>
<evidence type="ECO:0000256" key="3">
    <source>
        <dbReference type="ARBA" id="ARBA00022679"/>
    </source>
</evidence>
<evidence type="ECO:0000256" key="9">
    <source>
        <dbReference type="ARBA" id="ARBA00049244"/>
    </source>
</evidence>
<keyword evidence="13" id="KW-1185">Reference proteome</keyword>
<dbReference type="InterPro" id="IPR050238">
    <property type="entry name" value="DNA_Rep/Repair_Clamp_Loader"/>
</dbReference>
<sequence length="328" mass="38026">MNDYPWLDQTYIQIITQYQNGFQHPTMIVNGIKGIGKEILIRKLSSWLLCHKPIGLKTCQICNGCKLMQLNSHPDYYIINTQRKENLGIEIIRNLVCNLYQCAQQGNKKIVWLANIDILTQSAGNALLKIIEEPPPNVFFFFSTQNISKVLLTIRSRCIVLNLCPPSEHSSLIWLQQQCVQEEKSIISALRLSHGIPVTALNLIEKNWFLRKELYDNLLFAIKKDILQLLPIIHENDSICIHWLISLILDAMKMQNNITEHLTNIDRTDVIFLFSKFFSFNNLSSMIYDWINYKNKSIHKTSVSKELMLANILLRSFRTNITNSIIFS</sequence>
<evidence type="ECO:0000259" key="10">
    <source>
        <dbReference type="Pfam" id="PF09115"/>
    </source>
</evidence>
<keyword evidence="3 12" id="KW-0808">Transferase</keyword>
<evidence type="ECO:0000256" key="5">
    <source>
        <dbReference type="ARBA" id="ARBA00022705"/>
    </source>
</evidence>
<gene>
    <name evidence="12" type="ORF">CRV10_01095</name>
</gene>
<comment type="caution">
    <text evidence="12">The sequence shown here is derived from an EMBL/GenBank/DDBJ whole genome shotgun (WGS) entry which is preliminary data.</text>
</comment>
<keyword evidence="4 12" id="KW-0548">Nucleotidyltransferase</keyword>
<dbReference type="EC" id="2.7.7.7" evidence="1"/>
<dbReference type="InterPro" id="IPR027417">
    <property type="entry name" value="P-loop_NTPase"/>
</dbReference>
<dbReference type="PANTHER" id="PTHR11669:SF8">
    <property type="entry name" value="DNA POLYMERASE III SUBUNIT DELTA"/>
    <property type="match status" value="1"/>
</dbReference>
<dbReference type="PANTHER" id="PTHR11669">
    <property type="entry name" value="REPLICATION FACTOR C / DNA POLYMERASE III GAMMA-TAU SUBUNIT"/>
    <property type="match status" value="1"/>
</dbReference>
<name>A0A2P5SWY2_9GAMM</name>
<dbReference type="InterPro" id="IPR048731">
    <property type="entry name" value="HolB_lid-gammaproteobact"/>
</dbReference>
<dbReference type="RefSeq" id="WP_136130000.1">
    <property type="nucleotide sequence ID" value="NZ_PDKU01000001.1"/>
</dbReference>
<evidence type="ECO:0000313" key="12">
    <source>
        <dbReference type="EMBL" id="PPI86836.1"/>
    </source>
</evidence>
<protein>
    <recommendedName>
        <fullName evidence="2">DNA polymerase III subunit delta'</fullName>
        <ecNumber evidence="1">2.7.7.7</ecNumber>
    </recommendedName>
</protein>
<dbReference type="Pfam" id="PF21500">
    <property type="entry name" value="HolB_lid"/>
    <property type="match status" value="1"/>
</dbReference>
<dbReference type="InterPro" id="IPR015199">
    <property type="entry name" value="DNA_pol_III_delta_C"/>
</dbReference>
<dbReference type="GO" id="GO:0003677">
    <property type="term" value="F:DNA binding"/>
    <property type="evidence" value="ECO:0007669"/>
    <property type="project" value="InterPro"/>
</dbReference>
<dbReference type="SUPFAM" id="SSF52540">
    <property type="entry name" value="P-loop containing nucleoside triphosphate hydrolases"/>
    <property type="match status" value="1"/>
</dbReference>
<dbReference type="Gene3D" id="3.40.50.300">
    <property type="entry name" value="P-loop containing nucleotide triphosphate hydrolases"/>
    <property type="match status" value="1"/>
</dbReference>
<comment type="catalytic activity">
    <reaction evidence="9">
        <text>DNA(n) + a 2'-deoxyribonucleoside 5'-triphosphate = DNA(n+1) + diphosphate</text>
        <dbReference type="Rhea" id="RHEA:22508"/>
        <dbReference type="Rhea" id="RHEA-COMP:17339"/>
        <dbReference type="Rhea" id="RHEA-COMP:17340"/>
        <dbReference type="ChEBI" id="CHEBI:33019"/>
        <dbReference type="ChEBI" id="CHEBI:61560"/>
        <dbReference type="ChEBI" id="CHEBI:173112"/>
        <dbReference type="EC" id="2.7.7.7"/>
    </reaction>
</comment>
<evidence type="ECO:0000256" key="1">
    <source>
        <dbReference type="ARBA" id="ARBA00012417"/>
    </source>
</evidence>
<evidence type="ECO:0000256" key="2">
    <source>
        <dbReference type="ARBA" id="ARBA00014363"/>
    </source>
</evidence>
<dbReference type="GO" id="GO:0003887">
    <property type="term" value="F:DNA-directed DNA polymerase activity"/>
    <property type="evidence" value="ECO:0007669"/>
    <property type="project" value="UniProtKB-KW"/>
</dbReference>
<dbReference type="Pfam" id="PF13177">
    <property type="entry name" value="DNA_pol3_delta2"/>
    <property type="match status" value="1"/>
</dbReference>
<feature type="domain" description="DNA polymerase III subunit delta' AAA+ ATPase lid" evidence="11">
    <location>
        <begin position="166"/>
        <end position="204"/>
    </location>
</feature>
<evidence type="ECO:0000256" key="4">
    <source>
        <dbReference type="ARBA" id="ARBA00022695"/>
    </source>
</evidence>
<dbReference type="Proteomes" id="UP000296144">
    <property type="component" value="Unassembled WGS sequence"/>
</dbReference>
<dbReference type="SUPFAM" id="SSF48019">
    <property type="entry name" value="post-AAA+ oligomerization domain-like"/>
    <property type="match status" value="1"/>
</dbReference>
<dbReference type="Gene3D" id="1.20.272.10">
    <property type="match status" value="1"/>
</dbReference>
<evidence type="ECO:0000256" key="8">
    <source>
        <dbReference type="ARBA" id="ARBA00037724"/>
    </source>
</evidence>
<evidence type="ECO:0000256" key="6">
    <source>
        <dbReference type="ARBA" id="ARBA00022932"/>
    </source>
</evidence>
<evidence type="ECO:0000256" key="7">
    <source>
        <dbReference type="ARBA" id="ARBA00026073"/>
    </source>
</evidence>
<evidence type="ECO:0000259" key="11">
    <source>
        <dbReference type="Pfam" id="PF21500"/>
    </source>
</evidence>
<dbReference type="EMBL" id="PDKU01000001">
    <property type="protein sequence ID" value="PPI86836.1"/>
    <property type="molecule type" value="Genomic_DNA"/>
</dbReference>
<dbReference type="OrthoDB" id="9811073at2"/>
<dbReference type="GO" id="GO:0009360">
    <property type="term" value="C:DNA polymerase III complex"/>
    <property type="evidence" value="ECO:0007669"/>
    <property type="project" value="InterPro"/>
</dbReference>
<keyword evidence="6" id="KW-0239">DNA-directed DNA polymerase</keyword>
<accession>A0A2P5SWY2</accession>
<comment type="function">
    <text evidence="8">DNA polymerase III is a complex, multichain enzyme responsible for most of the replicative synthesis in bacteria. This DNA polymerase also exhibits 3' to 5' exonuclease activity.</text>
</comment>
<proteinExistence type="predicted"/>
<dbReference type="Pfam" id="PF09115">
    <property type="entry name" value="DNApol3-delta_C"/>
    <property type="match status" value="1"/>
</dbReference>
<dbReference type="GO" id="GO:0006261">
    <property type="term" value="P:DNA-templated DNA replication"/>
    <property type="evidence" value="ECO:0007669"/>
    <property type="project" value="TreeGrafter"/>
</dbReference>
<reference evidence="12 13" key="1">
    <citation type="journal article" date="2018" name="Genome Biol. Evol.">
        <title>Cladogenesis and Genomic Streamlining in Extracellular Endosymbionts of Tropical Stink Bugs.</title>
        <authorList>
            <person name="Otero-Bravo A."/>
            <person name="Goffredi S."/>
            <person name="Sabree Z.L."/>
        </authorList>
    </citation>
    <scope>NUCLEOTIDE SEQUENCE [LARGE SCALE GENOMIC DNA]</scope>
    <source>
        <strain evidence="12 13">SoEL</strain>
    </source>
</reference>
<evidence type="ECO:0000313" key="13">
    <source>
        <dbReference type="Proteomes" id="UP000296144"/>
    </source>
</evidence>